<organism evidence="1 2">
    <name type="scientific">Nocardia sputorum</name>
    <dbReference type="NCBI Taxonomy" id="2984338"/>
    <lineage>
        <taxon>Bacteria</taxon>
        <taxon>Bacillati</taxon>
        <taxon>Actinomycetota</taxon>
        <taxon>Actinomycetes</taxon>
        <taxon>Mycobacteriales</taxon>
        <taxon>Nocardiaceae</taxon>
        <taxon>Nocardia</taxon>
    </lineage>
</organism>
<dbReference type="Proteomes" id="UP001317870">
    <property type="component" value="Chromosome"/>
</dbReference>
<reference evidence="1 2" key="1">
    <citation type="submission" date="2022-11" db="EMBL/GenBank/DDBJ databases">
        <title>Genome Sequencing of Nocardia sp. ON39_IFM12276 and assembly.</title>
        <authorList>
            <person name="Shimojima M."/>
            <person name="Toyokawa M."/>
            <person name="Uesaka K."/>
        </authorList>
    </citation>
    <scope>NUCLEOTIDE SEQUENCE [LARGE SCALE GENOMIC DNA]</scope>
    <source>
        <strain evidence="1 2">IFM 12276</strain>
    </source>
</reference>
<gene>
    <name evidence="1" type="ORF">IFM12276_23210</name>
</gene>
<dbReference type="RefSeq" id="WP_281879420.1">
    <property type="nucleotide sequence ID" value="NZ_AP026978.1"/>
</dbReference>
<dbReference type="EMBL" id="AP026978">
    <property type="protein sequence ID" value="BDT99292.1"/>
    <property type="molecule type" value="Genomic_DNA"/>
</dbReference>
<evidence type="ECO:0000313" key="2">
    <source>
        <dbReference type="Proteomes" id="UP001317870"/>
    </source>
</evidence>
<evidence type="ECO:0000313" key="1">
    <source>
        <dbReference type="EMBL" id="BDT99292.1"/>
    </source>
</evidence>
<protein>
    <recommendedName>
        <fullName evidence="3">DUF222 domain-containing protein</fullName>
    </recommendedName>
</protein>
<name>A0ABN6U1Y6_9NOCA</name>
<proteinExistence type="predicted"/>
<sequence length="101" mass="10602">MADLLTHAEITILAQTLDTDKAALSSLERLGADNVRALRTRISDLLFDSLAPTFTRVSKLAAVVPDALILTLAERAVPAEVAGRAGGAIGMDHPIRSLAAQ</sequence>
<evidence type="ECO:0008006" key="3">
    <source>
        <dbReference type="Google" id="ProtNLM"/>
    </source>
</evidence>
<accession>A0ABN6U1Y6</accession>
<keyword evidence="2" id="KW-1185">Reference proteome</keyword>